<evidence type="ECO:0000256" key="3">
    <source>
        <dbReference type="ARBA" id="ARBA00022737"/>
    </source>
</evidence>
<dbReference type="Proteomes" id="UP000502823">
    <property type="component" value="Unassembled WGS sequence"/>
</dbReference>
<comment type="caution">
    <text evidence="7">The sequence shown here is derived from an EMBL/GenBank/DDBJ whole genome shotgun (WGS) entry which is preliminary data.</text>
</comment>
<organism evidence="7 8">
    <name type="scientific">Coptotermes formosanus</name>
    <name type="common">Formosan subterranean termite</name>
    <dbReference type="NCBI Taxonomy" id="36987"/>
    <lineage>
        <taxon>Eukaryota</taxon>
        <taxon>Metazoa</taxon>
        <taxon>Ecdysozoa</taxon>
        <taxon>Arthropoda</taxon>
        <taxon>Hexapoda</taxon>
        <taxon>Insecta</taxon>
        <taxon>Pterygota</taxon>
        <taxon>Neoptera</taxon>
        <taxon>Polyneoptera</taxon>
        <taxon>Dictyoptera</taxon>
        <taxon>Blattodea</taxon>
        <taxon>Blattoidea</taxon>
        <taxon>Termitoidae</taxon>
        <taxon>Rhinotermitidae</taxon>
        <taxon>Coptotermes</taxon>
    </lineage>
</organism>
<dbReference type="PANTHER" id="PTHR23301">
    <property type="entry name" value="CHITIN BINDING PERITROPHIN-A"/>
    <property type="match status" value="1"/>
</dbReference>
<dbReference type="SUPFAM" id="SSF57625">
    <property type="entry name" value="Invertebrate chitin-binding proteins"/>
    <property type="match status" value="3"/>
</dbReference>
<evidence type="ECO:0000256" key="4">
    <source>
        <dbReference type="ARBA" id="ARBA00023157"/>
    </source>
</evidence>
<keyword evidence="3" id="KW-0677">Repeat</keyword>
<evidence type="ECO:0000259" key="6">
    <source>
        <dbReference type="PROSITE" id="PS50940"/>
    </source>
</evidence>
<name>A0A6L2PNZ8_COPFO</name>
<dbReference type="Pfam" id="PF01607">
    <property type="entry name" value="CBM_14"/>
    <property type="match status" value="3"/>
</dbReference>
<feature type="domain" description="Chitin-binding type-2" evidence="6">
    <location>
        <begin position="86"/>
        <end position="130"/>
    </location>
</feature>
<reference evidence="8" key="1">
    <citation type="submission" date="2020-01" db="EMBL/GenBank/DDBJ databases">
        <title>Draft genome sequence of the Termite Coptotermes fromosanus.</title>
        <authorList>
            <person name="Itakura S."/>
            <person name="Yosikawa Y."/>
            <person name="Umezawa K."/>
        </authorList>
    </citation>
    <scope>NUCLEOTIDE SEQUENCE [LARGE SCALE GENOMIC DNA]</scope>
</reference>
<dbReference type="AlphaFoldDB" id="A0A6L2PNZ8"/>
<dbReference type="SMART" id="SM00494">
    <property type="entry name" value="ChtBD2"/>
    <property type="match status" value="3"/>
</dbReference>
<dbReference type="InParanoid" id="A0A6L2PNZ8"/>
<protein>
    <recommendedName>
        <fullName evidence="6">Chitin-binding type-2 domain-containing protein</fullName>
    </recommendedName>
</protein>
<evidence type="ECO:0000313" key="8">
    <source>
        <dbReference type="Proteomes" id="UP000502823"/>
    </source>
</evidence>
<dbReference type="Gene3D" id="2.170.140.10">
    <property type="entry name" value="Chitin binding domain"/>
    <property type="match status" value="3"/>
</dbReference>
<dbReference type="GO" id="GO:0005576">
    <property type="term" value="C:extracellular region"/>
    <property type="evidence" value="ECO:0007669"/>
    <property type="project" value="InterPro"/>
</dbReference>
<evidence type="ECO:0000256" key="2">
    <source>
        <dbReference type="ARBA" id="ARBA00022729"/>
    </source>
</evidence>
<feature type="domain" description="Chitin-binding type-2" evidence="6">
    <location>
        <begin position="152"/>
        <end position="209"/>
    </location>
</feature>
<keyword evidence="2" id="KW-0732">Signal</keyword>
<keyword evidence="5" id="KW-0325">Glycoprotein</keyword>
<proteinExistence type="predicted"/>
<gene>
    <name evidence="7" type="ORF">Cfor_06727</name>
</gene>
<keyword evidence="8" id="KW-1185">Reference proteome</keyword>
<dbReference type="GO" id="GO:0008061">
    <property type="term" value="F:chitin binding"/>
    <property type="evidence" value="ECO:0007669"/>
    <property type="project" value="UniProtKB-KW"/>
</dbReference>
<keyword evidence="4" id="KW-1015">Disulfide bond</keyword>
<evidence type="ECO:0000313" key="7">
    <source>
        <dbReference type="EMBL" id="GFG34323.1"/>
    </source>
</evidence>
<dbReference type="InterPro" id="IPR051940">
    <property type="entry name" value="Chitin_bind-dev_reg"/>
</dbReference>
<dbReference type="OrthoDB" id="6020543at2759"/>
<sequence length="259" mass="27103">MDGTGTYDADSQVCRVTPCSGPPTTDATTPAPFTCPAVGLFADPTNCHNYYACDQDLKAIPGTCLKGNGTFDPVNQVCTTAPCPGTFVCSSAGVFADPADCHGFYVCDGNLNPTHGSCTSAAYFDPTLICVVGPCVQTSPTTTTPAPVTNTPFECTTAGYFADPKDCHSYYVCDSSLSSSHHTCMGGGGYFDPDAEGCYHDNTVGSVTGTGNQMKLQKNLPICNCPIKCIDSTWTILGLNSKSCGHNRLKMWGSNTVPS</sequence>
<dbReference type="InterPro" id="IPR036508">
    <property type="entry name" value="Chitin-bd_dom_sf"/>
</dbReference>
<dbReference type="InterPro" id="IPR002557">
    <property type="entry name" value="Chitin-bd_dom"/>
</dbReference>
<dbReference type="PANTHER" id="PTHR23301:SF97">
    <property type="entry name" value="RE09177P"/>
    <property type="match status" value="1"/>
</dbReference>
<dbReference type="PROSITE" id="PS50940">
    <property type="entry name" value="CHIT_BIND_II"/>
    <property type="match status" value="2"/>
</dbReference>
<keyword evidence="1" id="KW-0147">Chitin-binding</keyword>
<dbReference type="EMBL" id="BLKM01011768">
    <property type="protein sequence ID" value="GFG34323.1"/>
    <property type="molecule type" value="Genomic_DNA"/>
</dbReference>
<accession>A0A6L2PNZ8</accession>
<evidence type="ECO:0000256" key="5">
    <source>
        <dbReference type="ARBA" id="ARBA00023180"/>
    </source>
</evidence>
<evidence type="ECO:0000256" key="1">
    <source>
        <dbReference type="ARBA" id="ARBA00022669"/>
    </source>
</evidence>